<reference evidence="6 7" key="1">
    <citation type="submission" date="2017-04" db="EMBL/GenBank/DDBJ databases">
        <authorList>
            <person name="Afonso C.L."/>
            <person name="Miller P.J."/>
            <person name="Scott M.A."/>
            <person name="Spackman E."/>
            <person name="Goraichik I."/>
            <person name="Dimitrov K.M."/>
            <person name="Suarez D.L."/>
            <person name="Swayne D.E."/>
        </authorList>
    </citation>
    <scope>NUCLEOTIDE SEQUENCE [LARGE SCALE GENOMIC DNA]</scope>
    <source>
        <strain evidence="6 7">CGMCC 1.12644</strain>
    </source>
</reference>
<sequence>MMGKERQKPGAAPSGRFVSASDVAERAGVSRSAVSRTFTPGSQVSSAVRCRIIAAAEALGYRVNRLAQTLHQDRSDLVGVIGGNVSSPYIAAQLDALSAALHQRKLQCLLMNTRNSDKESPDELARLLDYRVRNVVVLSGAVPDELIRLCAQNSVRMVLINRPSPPDGATADLILADSAKGGRLAADRLIAAGCRNVAVVVSGSRTSVKIARADAFCTIMAEHGIPVIQWTNGANSYQTGVEAARALLPRAGLDGIFGVTDEIALGVLNTARFELGLSVPADVSVIGFDDAPISSWKSHDLTTISQPIDALTRATIKAIELPLDAPPAWFEIPVELIERGTIS</sequence>
<evidence type="ECO:0000256" key="3">
    <source>
        <dbReference type="ARBA" id="ARBA00023125"/>
    </source>
</evidence>
<evidence type="ECO:0000259" key="5">
    <source>
        <dbReference type="PROSITE" id="PS50932"/>
    </source>
</evidence>
<evidence type="ECO:0000256" key="2">
    <source>
        <dbReference type="ARBA" id="ARBA00023015"/>
    </source>
</evidence>
<dbReference type="STRING" id="1387277.SAMN06295998_12924"/>
<dbReference type="Pfam" id="PF00356">
    <property type="entry name" value="LacI"/>
    <property type="match status" value="1"/>
</dbReference>
<feature type="domain" description="HTH lacI-type" evidence="5">
    <location>
        <begin position="18"/>
        <end position="72"/>
    </location>
</feature>
<dbReference type="InterPro" id="IPR028082">
    <property type="entry name" value="Peripla_BP_I"/>
</dbReference>
<dbReference type="RefSeq" id="WP_235866707.1">
    <property type="nucleotide sequence ID" value="NZ_FWYD01000029.1"/>
</dbReference>
<dbReference type="Gene3D" id="3.40.50.2300">
    <property type="match status" value="2"/>
</dbReference>
<name>A0A1W2EHT2_9RHOB</name>
<dbReference type="SUPFAM" id="SSF53822">
    <property type="entry name" value="Periplasmic binding protein-like I"/>
    <property type="match status" value="1"/>
</dbReference>
<dbReference type="Proteomes" id="UP000192330">
    <property type="component" value="Unassembled WGS sequence"/>
</dbReference>
<dbReference type="PANTHER" id="PTHR30146:SF95">
    <property type="entry name" value="RIBOSE OPERON REPRESSOR"/>
    <property type="match status" value="1"/>
</dbReference>
<dbReference type="Gene3D" id="1.10.260.40">
    <property type="entry name" value="lambda repressor-like DNA-binding domains"/>
    <property type="match status" value="1"/>
</dbReference>
<dbReference type="InterPro" id="IPR046335">
    <property type="entry name" value="LacI/GalR-like_sensor"/>
</dbReference>
<protein>
    <submittedName>
        <fullName evidence="6">Transcriptional regulator, LacI family</fullName>
    </submittedName>
</protein>
<dbReference type="CDD" id="cd06278">
    <property type="entry name" value="PBP1_LacI-like"/>
    <property type="match status" value="1"/>
</dbReference>
<dbReference type="EMBL" id="FWYD01000029">
    <property type="protein sequence ID" value="SMD09185.1"/>
    <property type="molecule type" value="Genomic_DNA"/>
</dbReference>
<keyword evidence="7" id="KW-1185">Reference proteome</keyword>
<dbReference type="CDD" id="cd01392">
    <property type="entry name" value="HTH_LacI"/>
    <property type="match status" value="1"/>
</dbReference>
<dbReference type="PANTHER" id="PTHR30146">
    <property type="entry name" value="LACI-RELATED TRANSCRIPTIONAL REPRESSOR"/>
    <property type="match status" value="1"/>
</dbReference>
<accession>A0A1W2EHT2</accession>
<organism evidence="6 7">
    <name type="scientific">Primorskyibacter flagellatus</name>
    <dbReference type="NCBI Taxonomy" id="1387277"/>
    <lineage>
        <taxon>Bacteria</taxon>
        <taxon>Pseudomonadati</taxon>
        <taxon>Pseudomonadota</taxon>
        <taxon>Alphaproteobacteria</taxon>
        <taxon>Rhodobacterales</taxon>
        <taxon>Roseobacteraceae</taxon>
        <taxon>Primorskyibacter</taxon>
    </lineage>
</organism>
<evidence type="ECO:0000256" key="4">
    <source>
        <dbReference type="ARBA" id="ARBA00023163"/>
    </source>
</evidence>
<dbReference type="GO" id="GO:0003700">
    <property type="term" value="F:DNA-binding transcription factor activity"/>
    <property type="evidence" value="ECO:0007669"/>
    <property type="project" value="TreeGrafter"/>
</dbReference>
<dbReference type="SMART" id="SM00354">
    <property type="entry name" value="HTH_LACI"/>
    <property type="match status" value="1"/>
</dbReference>
<dbReference type="GO" id="GO:0000976">
    <property type="term" value="F:transcription cis-regulatory region binding"/>
    <property type="evidence" value="ECO:0007669"/>
    <property type="project" value="TreeGrafter"/>
</dbReference>
<keyword evidence="1" id="KW-0678">Repressor</keyword>
<dbReference type="AlphaFoldDB" id="A0A1W2EHT2"/>
<dbReference type="Pfam" id="PF13377">
    <property type="entry name" value="Peripla_BP_3"/>
    <property type="match status" value="1"/>
</dbReference>
<dbReference type="InterPro" id="IPR000843">
    <property type="entry name" value="HTH_LacI"/>
</dbReference>
<keyword evidence="2" id="KW-0805">Transcription regulation</keyword>
<gene>
    <name evidence="6" type="ORF">SAMN06295998_12924</name>
</gene>
<evidence type="ECO:0000256" key="1">
    <source>
        <dbReference type="ARBA" id="ARBA00022491"/>
    </source>
</evidence>
<evidence type="ECO:0000313" key="6">
    <source>
        <dbReference type="EMBL" id="SMD09185.1"/>
    </source>
</evidence>
<dbReference type="PROSITE" id="PS50932">
    <property type="entry name" value="HTH_LACI_2"/>
    <property type="match status" value="1"/>
</dbReference>
<keyword evidence="3" id="KW-0238">DNA-binding</keyword>
<dbReference type="SUPFAM" id="SSF47413">
    <property type="entry name" value="lambda repressor-like DNA-binding domains"/>
    <property type="match status" value="1"/>
</dbReference>
<proteinExistence type="predicted"/>
<dbReference type="InterPro" id="IPR010982">
    <property type="entry name" value="Lambda_DNA-bd_dom_sf"/>
</dbReference>
<evidence type="ECO:0000313" key="7">
    <source>
        <dbReference type="Proteomes" id="UP000192330"/>
    </source>
</evidence>
<keyword evidence="4" id="KW-0804">Transcription</keyword>